<feature type="transmembrane region" description="Helical" evidence="5">
    <location>
        <begin position="157"/>
        <end position="175"/>
    </location>
</feature>
<reference evidence="7 8" key="1">
    <citation type="journal article" date="2022" name="Int. J. Syst. Evol. Microbiol.">
        <title>Cellulosimicrobium protaetiae sp. nov., isolated from the gut of the larva of Protaetia brevitarsis seulensis.</title>
        <authorList>
            <person name="Le Han H."/>
            <person name="Nguyen T.T.H."/>
            <person name="Li Z."/>
            <person name="Shin N.R."/>
            <person name="Kim S.G."/>
        </authorList>
    </citation>
    <scope>NUCLEOTIDE SEQUENCE [LARGE SCALE GENOMIC DNA]</scope>
    <source>
        <strain evidence="7 8">BI34</strain>
    </source>
</reference>
<evidence type="ECO:0000256" key="1">
    <source>
        <dbReference type="ARBA" id="ARBA00004141"/>
    </source>
</evidence>
<keyword evidence="2 5" id="KW-0812">Transmembrane</keyword>
<protein>
    <submittedName>
        <fullName evidence="7">O-antigen ligase family protein</fullName>
    </submittedName>
</protein>
<feature type="transmembrane region" description="Helical" evidence="5">
    <location>
        <begin position="369"/>
        <end position="395"/>
    </location>
</feature>
<accession>A0A6M5UD62</accession>
<dbReference type="PANTHER" id="PTHR37422">
    <property type="entry name" value="TEICHURONIC ACID BIOSYNTHESIS PROTEIN TUAE"/>
    <property type="match status" value="1"/>
</dbReference>
<evidence type="ECO:0000256" key="2">
    <source>
        <dbReference type="ARBA" id="ARBA00022692"/>
    </source>
</evidence>
<dbReference type="PANTHER" id="PTHR37422:SF13">
    <property type="entry name" value="LIPOPOLYSACCHARIDE BIOSYNTHESIS PROTEIN PA4999-RELATED"/>
    <property type="match status" value="1"/>
</dbReference>
<evidence type="ECO:0000259" key="6">
    <source>
        <dbReference type="Pfam" id="PF04932"/>
    </source>
</evidence>
<dbReference type="GO" id="GO:0016020">
    <property type="term" value="C:membrane"/>
    <property type="evidence" value="ECO:0007669"/>
    <property type="project" value="UniProtKB-SubCell"/>
</dbReference>
<feature type="transmembrane region" description="Helical" evidence="5">
    <location>
        <begin position="65"/>
        <end position="89"/>
    </location>
</feature>
<evidence type="ECO:0000313" key="7">
    <source>
        <dbReference type="EMBL" id="QJW35974.1"/>
    </source>
</evidence>
<feature type="transmembrane region" description="Helical" evidence="5">
    <location>
        <begin position="226"/>
        <end position="244"/>
    </location>
</feature>
<feature type="transmembrane region" description="Helical" evidence="5">
    <location>
        <begin position="416"/>
        <end position="442"/>
    </location>
</feature>
<name>A0A6M5UD62_9MICO</name>
<comment type="subcellular location">
    <subcellularLocation>
        <location evidence="1">Membrane</location>
        <topology evidence="1">Multi-pass membrane protein</topology>
    </subcellularLocation>
</comment>
<dbReference type="InterPro" id="IPR007016">
    <property type="entry name" value="O-antigen_ligase-rel_domated"/>
</dbReference>
<feature type="transmembrane region" description="Helical" evidence="5">
    <location>
        <begin position="130"/>
        <end position="151"/>
    </location>
</feature>
<keyword evidence="8" id="KW-1185">Reference proteome</keyword>
<dbReference type="Pfam" id="PF04932">
    <property type="entry name" value="Wzy_C"/>
    <property type="match status" value="1"/>
</dbReference>
<evidence type="ECO:0000256" key="3">
    <source>
        <dbReference type="ARBA" id="ARBA00022989"/>
    </source>
</evidence>
<feature type="domain" description="O-antigen ligase-related" evidence="6">
    <location>
        <begin position="255"/>
        <end position="382"/>
    </location>
</feature>
<feature type="transmembrane region" description="Helical" evidence="5">
    <location>
        <begin position="295"/>
        <end position="312"/>
    </location>
</feature>
<dbReference type="InterPro" id="IPR051533">
    <property type="entry name" value="WaaL-like"/>
</dbReference>
<feature type="transmembrane region" description="Helical" evidence="5">
    <location>
        <begin position="101"/>
        <end position="118"/>
    </location>
</feature>
<dbReference type="OrthoDB" id="3837781at2"/>
<dbReference type="KEGG" id="cprt:FIC82_006960"/>
<keyword evidence="4 5" id="KW-0472">Membrane</keyword>
<feature type="transmembrane region" description="Helical" evidence="5">
    <location>
        <begin position="32"/>
        <end position="53"/>
    </location>
</feature>
<evidence type="ECO:0000256" key="4">
    <source>
        <dbReference type="ARBA" id="ARBA00023136"/>
    </source>
</evidence>
<organism evidence="7 8">
    <name type="scientific">Cellulosimicrobium protaetiae</name>
    <dbReference type="NCBI Taxonomy" id="2587808"/>
    <lineage>
        <taxon>Bacteria</taxon>
        <taxon>Bacillati</taxon>
        <taxon>Actinomycetota</taxon>
        <taxon>Actinomycetes</taxon>
        <taxon>Micrococcales</taxon>
        <taxon>Promicromonosporaceae</taxon>
        <taxon>Cellulosimicrobium</taxon>
    </lineage>
</organism>
<evidence type="ECO:0000256" key="5">
    <source>
        <dbReference type="SAM" id="Phobius"/>
    </source>
</evidence>
<dbReference type="AlphaFoldDB" id="A0A6M5UD62"/>
<sequence>MNLPAVRLPRRRPVLYRAPRVRGAALARTRTVAGWVAGGAIVVALLAVLGFVVPALQTAAVGGALLVLIVGLTAYEPVALPILAMPALVVVQRVGGGGVDLSLSDFALFGAFWFALFFSPRPFSRPMRAMLWLSLVYQVATLFTVIVNPFSANVVEWFHAWLSVAGALVLGWAVGRSGRARLGLTLFLVPCLAIAAQTCVVALQQLAAGISGPVYIDSPIAMHKNFIGCVLAFAALTAYARPWWVGWPRWFSLGAFWLCSLGVLAAQARQALIGLAIGIMLITLRGDPDRKRSKLILLAAVPAVYFVVLAVQEQLESGNEFNSANQRLTWYADSIDVWQRSPWVGMGLRWWTAGVTEFVFQPPNVELEVLTSAGIVGLVGFLALFLGGMVVLWRINPRFGTLAFSMLMMRFVQGQFDLFWVSVQVTVPFVIVGVCLGAEAYAESRQNLRDETGRELPLDELRSVREMAER</sequence>
<keyword evidence="3 5" id="KW-1133">Transmembrane helix</keyword>
<dbReference type="RefSeq" id="WP_154798052.1">
    <property type="nucleotide sequence ID" value="NZ_CP052757.1"/>
</dbReference>
<evidence type="ECO:0000313" key="8">
    <source>
        <dbReference type="Proteomes" id="UP000451354"/>
    </source>
</evidence>
<keyword evidence="7" id="KW-0436">Ligase</keyword>
<proteinExistence type="predicted"/>
<dbReference type="Proteomes" id="UP000451354">
    <property type="component" value="Chromosome"/>
</dbReference>
<feature type="transmembrane region" description="Helical" evidence="5">
    <location>
        <begin position="250"/>
        <end position="283"/>
    </location>
</feature>
<dbReference type="EMBL" id="CP052757">
    <property type="protein sequence ID" value="QJW35974.1"/>
    <property type="molecule type" value="Genomic_DNA"/>
</dbReference>
<gene>
    <name evidence="7" type="ORF">FIC82_006960</name>
</gene>
<dbReference type="GO" id="GO:0016874">
    <property type="term" value="F:ligase activity"/>
    <property type="evidence" value="ECO:0007669"/>
    <property type="project" value="UniProtKB-KW"/>
</dbReference>